<dbReference type="PANTHER" id="PTHR33375:SF1">
    <property type="entry name" value="CHROMOSOME-PARTITIONING PROTEIN PARB-RELATED"/>
    <property type="match status" value="1"/>
</dbReference>
<evidence type="ECO:0000256" key="2">
    <source>
        <dbReference type="ARBA" id="ARBA00006295"/>
    </source>
</evidence>
<evidence type="ECO:0000256" key="1">
    <source>
        <dbReference type="ARBA" id="ARBA00004453"/>
    </source>
</evidence>
<dbReference type="InterPro" id="IPR004437">
    <property type="entry name" value="ParB/RepB/Spo0J"/>
</dbReference>
<gene>
    <name evidence="6" type="ORF">HMPREF9429_00129</name>
</gene>
<keyword evidence="4" id="KW-0238">DNA-binding</keyword>
<dbReference type="eggNOG" id="COG1475">
    <property type="taxonomic scope" value="Bacteria"/>
</dbReference>
<dbReference type="Pfam" id="PF17762">
    <property type="entry name" value="HTH_ParB"/>
    <property type="match status" value="1"/>
</dbReference>
<dbReference type="GO" id="GO:0005694">
    <property type="term" value="C:chromosome"/>
    <property type="evidence" value="ECO:0007669"/>
    <property type="project" value="TreeGrafter"/>
</dbReference>
<accession>E2Z9M5</accession>
<evidence type="ECO:0000313" key="6">
    <source>
        <dbReference type="EMBL" id="EFQ05051.1"/>
    </source>
</evidence>
<dbReference type="InterPro" id="IPR001387">
    <property type="entry name" value="Cro/C1-type_HTH"/>
</dbReference>
<dbReference type="InterPro" id="IPR003115">
    <property type="entry name" value="ParB_N"/>
</dbReference>
<feature type="domain" description="HTH cro/C1-type" evidence="5">
    <location>
        <begin position="141"/>
        <end position="162"/>
    </location>
</feature>
<dbReference type="CDD" id="cd16393">
    <property type="entry name" value="SPO0J_N"/>
    <property type="match status" value="1"/>
</dbReference>
<dbReference type="FunFam" id="1.10.10.2830:FF:000001">
    <property type="entry name" value="Chromosome partitioning protein ParB"/>
    <property type="match status" value="1"/>
</dbReference>
<dbReference type="GO" id="GO:0003677">
    <property type="term" value="F:DNA binding"/>
    <property type="evidence" value="ECO:0007669"/>
    <property type="project" value="UniProtKB-KW"/>
</dbReference>
<dbReference type="Gene3D" id="3.90.1530.30">
    <property type="match status" value="1"/>
</dbReference>
<proteinExistence type="inferred from homology"/>
<dbReference type="Gene3D" id="1.10.10.2830">
    <property type="match status" value="1"/>
</dbReference>
<dbReference type="Pfam" id="PF23552">
    <property type="entry name" value="ParB_C"/>
    <property type="match status" value="1"/>
</dbReference>
<dbReference type="NCBIfam" id="TIGR00180">
    <property type="entry name" value="parB_part"/>
    <property type="match status" value="1"/>
</dbReference>
<comment type="caution">
    <text evidence="6">The sequence shown here is derived from an EMBL/GenBank/DDBJ whole genome shotgun (WGS) entry which is preliminary data.</text>
</comment>
<protein>
    <submittedName>
        <fullName evidence="6">ParB-like protein</fullName>
    </submittedName>
</protein>
<comment type="subcellular location">
    <subcellularLocation>
        <location evidence="1">Cytoplasm</location>
        <location evidence="1">Nucleoid</location>
    </subcellularLocation>
</comment>
<evidence type="ECO:0000256" key="4">
    <source>
        <dbReference type="ARBA" id="ARBA00023125"/>
    </source>
</evidence>
<evidence type="ECO:0000313" key="7">
    <source>
        <dbReference type="Proteomes" id="UP000003195"/>
    </source>
</evidence>
<dbReference type="SUPFAM" id="SSF110849">
    <property type="entry name" value="ParB/Sulfiredoxin"/>
    <property type="match status" value="1"/>
</dbReference>
<reference evidence="6 7" key="1">
    <citation type="submission" date="2010-08" db="EMBL/GenBank/DDBJ databases">
        <authorList>
            <person name="Weinstock G."/>
            <person name="Sodergren E."/>
            <person name="Clifton S."/>
            <person name="Fulton L."/>
            <person name="Fulton B."/>
            <person name="Courtney L."/>
            <person name="Fronick C."/>
            <person name="Harrison M."/>
            <person name="Strong C."/>
            <person name="Farmer C."/>
            <person name="Delahaunty K."/>
            <person name="Markovic C."/>
            <person name="Hall O."/>
            <person name="Minx P."/>
            <person name="Tomlinson C."/>
            <person name="Mitreva M."/>
            <person name="Hou S."/>
            <person name="Chen J."/>
            <person name="Wollam A."/>
            <person name="Pepin K.H."/>
            <person name="Johnson M."/>
            <person name="Bhonagiri V."/>
            <person name="Zhang X."/>
            <person name="Suruliraj S."/>
            <person name="Warren W."/>
            <person name="Chinwalla A."/>
            <person name="Mardis E.R."/>
            <person name="Wilson R.K."/>
        </authorList>
    </citation>
    <scope>NUCLEOTIDE SEQUENCE [LARGE SCALE GENOMIC DNA]</scope>
    <source>
        <strain evidence="6 7">F0359</strain>
    </source>
</reference>
<dbReference type="HOGENOM" id="CLU_023853_0_0_9"/>
<evidence type="ECO:0000259" key="5">
    <source>
        <dbReference type="PROSITE" id="PS50943"/>
    </source>
</evidence>
<name>E2Z9M5_9FIRM</name>
<dbReference type="InterPro" id="IPR041468">
    <property type="entry name" value="HTH_ParB/Spo0J"/>
</dbReference>
<dbReference type="EMBL" id="AECS01000003">
    <property type="protein sequence ID" value="EFQ05051.1"/>
    <property type="molecule type" value="Genomic_DNA"/>
</dbReference>
<keyword evidence="7" id="KW-1185">Reference proteome</keyword>
<dbReference type="PROSITE" id="PS50943">
    <property type="entry name" value="HTH_CROC1"/>
    <property type="match status" value="1"/>
</dbReference>
<dbReference type="STRING" id="706434.HMPREF9429_00129"/>
<dbReference type="PANTHER" id="PTHR33375">
    <property type="entry name" value="CHROMOSOME-PARTITIONING PROTEIN PARB-RELATED"/>
    <property type="match status" value="1"/>
</dbReference>
<dbReference type="InterPro" id="IPR050336">
    <property type="entry name" value="Chromosome_partition/occlusion"/>
</dbReference>
<organism evidence="6 7">
    <name type="scientific">Megasphaera micronuciformis F0359</name>
    <dbReference type="NCBI Taxonomy" id="706434"/>
    <lineage>
        <taxon>Bacteria</taxon>
        <taxon>Bacillati</taxon>
        <taxon>Bacillota</taxon>
        <taxon>Negativicutes</taxon>
        <taxon>Veillonellales</taxon>
        <taxon>Veillonellaceae</taxon>
        <taxon>Megasphaera</taxon>
    </lineage>
</organism>
<sequence>MSAKKGGLGKGVNALFRDKETNTTLHGAVTELPLASVVPNSQQARRIFDEQALQELSESIRTYGIVQPLVVRAVGEGRYEIIAGERRWRAAKAAGLTQVPVVVRTYEDRVAAEVSLIENIQRENLNVVEEATAYKVLIDMNGWTQEELAEKVGKSRSHVANLMRILGLSPAVLKAVEAGVLTMGQARPLLALSEESVQKKAALHIATAGLNARQAEQFVKHLLEGSQGRSDVPPADAHVEALRDRLKMHFGTNVAIRINKKNKGKIEISFASEAEFERLMSLLTETNTQETMQDGLSFTV</sequence>
<dbReference type="FunFam" id="3.90.1530.30:FF:000001">
    <property type="entry name" value="Chromosome partitioning protein ParB"/>
    <property type="match status" value="1"/>
</dbReference>
<dbReference type="GO" id="GO:0007059">
    <property type="term" value="P:chromosome segregation"/>
    <property type="evidence" value="ECO:0007669"/>
    <property type="project" value="UniProtKB-KW"/>
</dbReference>
<dbReference type="Pfam" id="PF02195">
    <property type="entry name" value="ParB_N"/>
    <property type="match status" value="1"/>
</dbReference>
<comment type="similarity">
    <text evidence="2">Belongs to the ParB family.</text>
</comment>
<dbReference type="GO" id="GO:0045881">
    <property type="term" value="P:positive regulation of sporulation resulting in formation of a cellular spore"/>
    <property type="evidence" value="ECO:0007669"/>
    <property type="project" value="TreeGrafter"/>
</dbReference>
<dbReference type="Proteomes" id="UP000003195">
    <property type="component" value="Unassembled WGS sequence"/>
</dbReference>
<dbReference type="SMART" id="SM00470">
    <property type="entry name" value="ParB"/>
    <property type="match status" value="1"/>
</dbReference>
<evidence type="ECO:0000256" key="3">
    <source>
        <dbReference type="ARBA" id="ARBA00022829"/>
    </source>
</evidence>
<dbReference type="InterPro" id="IPR036086">
    <property type="entry name" value="ParB/Sulfiredoxin_sf"/>
</dbReference>
<keyword evidence="3" id="KW-0159">Chromosome partition</keyword>
<dbReference type="RefSeq" id="WP_006940839.1">
    <property type="nucleotide sequence ID" value="NZ_GL538177.1"/>
</dbReference>
<dbReference type="GO" id="GO:0009295">
    <property type="term" value="C:nucleoid"/>
    <property type="evidence" value="ECO:0007669"/>
    <property type="project" value="UniProtKB-SubCell"/>
</dbReference>
<dbReference type="AlphaFoldDB" id="E2Z9M5"/>
<dbReference type="InterPro" id="IPR057240">
    <property type="entry name" value="ParB_dimer_C"/>
</dbReference>
<dbReference type="CDD" id="cd00093">
    <property type="entry name" value="HTH_XRE"/>
    <property type="match status" value="1"/>
</dbReference>